<evidence type="ECO:0000259" key="6">
    <source>
        <dbReference type="Pfam" id="PF10644"/>
    </source>
</evidence>
<dbReference type="Pfam" id="PF10644">
    <property type="entry name" value="Misat_Tub_SegII"/>
    <property type="match status" value="1"/>
</dbReference>
<evidence type="ECO:0000256" key="4">
    <source>
        <dbReference type="ARBA" id="ARBA00023128"/>
    </source>
</evidence>
<dbReference type="VEuPathDB" id="FungiDB:sscle_06g049800"/>
<protein>
    <recommendedName>
        <fullName evidence="10">Protein dml1</fullName>
    </recommendedName>
</protein>
<feature type="domain" description="Misato Segment II tubulin-like" evidence="6">
    <location>
        <begin position="2"/>
        <end position="114"/>
    </location>
</feature>
<feature type="domain" description="DML1/Misato tubulin" evidence="7">
    <location>
        <begin position="118"/>
        <end position="303"/>
    </location>
</feature>
<accession>A0A1D9Q5G5</accession>
<reference evidence="9" key="1">
    <citation type="journal article" date="2017" name="Genome Biol. Evol.">
        <title>The complete genome sequence of the phytopathogenic fungus Sclerotinia sclerotiorum reveals insights into the genome architecture of broad host range pathogens.</title>
        <authorList>
            <person name="Derbyshire M."/>
            <person name="Denton-Giles M."/>
            <person name="Hegedus D."/>
            <person name="Seifbarghy S."/>
            <person name="Rollins J."/>
            <person name="van Kan J."/>
            <person name="Seidl M.F."/>
            <person name="Faino L."/>
            <person name="Mbengue M."/>
            <person name="Navaud O."/>
            <person name="Raffaele S."/>
            <person name="Hammond-Kosack K."/>
            <person name="Heard S."/>
            <person name="Oliver R."/>
        </authorList>
    </citation>
    <scope>NUCLEOTIDE SEQUENCE [LARGE SCALE GENOMIC DNA]</scope>
    <source>
        <strain evidence="9">ATCC 18683 / 1980 / Ss-1</strain>
    </source>
</reference>
<name>A0A1D9Q5G5_SCLS1</name>
<dbReference type="AlphaFoldDB" id="A0A1D9Q5G5"/>
<dbReference type="PANTHER" id="PTHR13391:SF0">
    <property type="entry name" value="PROTEIN MISATO HOMOLOG 1"/>
    <property type="match status" value="1"/>
</dbReference>
<dbReference type="InterPro" id="IPR029209">
    <property type="entry name" value="DML1/Misato_tubulin"/>
</dbReference>
<evidence type="ECO:0000256" key="1">
    <source>
        <dbReference type="ARBA" id="ARBA00003757"/>
    </source>
</evidence>
<dbReference type="InterPro" id="IPR019605">
    <property type="entry name" value="Misato_II_tubulin-like"/>
</dbReference>
<dbReference type="InterPro" id="IPR036525">
    <property type="entry name" value="Tubulin/FtsZ_GTPase_sf"/>
</dbReference>
<comment type="function">
    <text evidence="1">Involved in the partitioning of the mitochondrial organelle and mitochondrial DNA (mtDNA) inheritance.</text>
</comment>
<dbReference type="Gene3D" id="3.40.50.1440">
    <property type="entry name" value="Tubulin/FtsZ, GTPase domain"/>
    <property type="match status" value="1"/>
</dbReference>
<dbReference type="CDD" id="cd06060">
    <property type="entry name" value="misato"/>
    <property type="match status" value="1"/>
</dbReference>
<proteinExistence type="inferred from homology"/>
<gene>
    <name evidence="8" type="ORF">sscle_06g049800</name>
</gene>
<organism evidence="8 9">
    <name type="scientific">Sclerotinia sclerotiorum (strain ATCC 18683 / 1980 / Ss-1)</name>
    <name type="common">White mold</name>
    <name type="synonym">Whetzelinia sclerotiorum</name>
    <dbReference type="NCBI Taxonomy" id="665079"/>
    <lineage>
        <taxon>Eukaryota</taxon>
        <taxon>Fungi</taxon>
        <taxon>Dikarya</taxon>
        <taxon>Ascomycota</taxon>
        <taxon>Pezizomycotina</taxon>
        <taxon>Leotiomycetes</taxon>
        <taxon>Helotiales</taxon>
        <taxon>Sclerotiniaceae</taxon>
        <taxon>Sclerotinia</taxon>
    </lineage>
</organism>
<evidence type="ECO:0000313" key="8">
    <source>
        <dbReference type="EMBL" id="APA10210.1"/>
    </source>
</evidence>
<evidence type="ECO:0000259" key="7">
    <source>
        <dbReference type="Pfam" id="PF14881"/>
    </source>
</evidence>
<feature type="region of interest" description="Disordered" evidence="5">
    <location>
        <begin position="512"/>
        <end position="532"/>
    </location>
</feature>
<comment type="subcellular location">
    <subcellularLocation>
        <location evidence="2">Mitochondrion</location>
    </subcellularLocation>
</comment>
<dbReference type="OrthoDB" id="271881at2759"/>
<keyword evidence="4" id="KW-0496">Mitochondrion</keyword>
<sequence length="532" mass="60104">MHEIITLQLGQKSNYLATHFWNTQESYFTYSADQESLVDHDIHFRPGIGADGTETFTPRTLIYDLKGGFGSLRKINALYQIDEPVITDGLWNGPAAVQRQAAIQQSPYQQSLEEGLEPPKLTSESVRYWSDFNRVYYHPKSIVQLNEYELNSSLMPFENWDAGEELFSSLDKEHDLLDRDLRPFAEEADHMQGIQIMGGIDDAWGGFAARYMDRLRDEYGKTTVWFWGLEDNIKGISREKRFLKLSNTAKSVSEIIPQTSLFIPMTLPSTRLPGYIKLDASSPWEVSGLFSSAMESVTLPSRLKPQNGTRQTLDHLASTLNVNGRQNIAKLRMTMKQKSETVINDTIHTGTNGHYNTTDTRISSAAISSRGEDMPAENDTASFDMDFFPTETGEQIRGPRKSGKVHVFGQVENYRGDEEYDEENNRNDEGRDRARRIAASLPLLSRTYTPLSFPLLDSFPGIFAHEDEHITNLSISTSLSTDTSVAIRIKSLQQIVNRAIGMDEREALSNSLGEIAESYEEGWESDTDDDDD</sequence>
<evidence type="ECO:0000256" key="3">
    <source>
        <dbReference type="ARBA" id="ARBA00008507"/>
    </source>
</evidence>
<feature type="compositionally biased region" description="Acidic residues" evidence="5">
    <location>
        <begin position="517"/>
        <end position="532"/>
    </location>
</feature>
<dbReference type="InterPro" id="IPR049942">
    <property type="entry name" value="DML1/Misato"/>
</dbReference>
<evidence type="ECO:0008006" key="10">
    <source>
        <dbReference type="Google" id="ProtNLM"/>
    </source>
</evidence>
<dbReference type="SUPFAM" id="SSF52490">
    <property type="entry name" value="Tubulin nucleotide-binding domain-like"/>
    <property type="match status" value="1"/>
</dbReference>
<dbReference type="PANTHER" id="PTHR13391">
    <property type="entry name" value="MITOCHONDRIAL DISTRIBUTION REGULATOR MISATO"/>
    <property type="match status" value="1"/>
</dbReference>
<comment type="similarity">
    <text evidence="3">Belongs to the misato family.</text>
</comment>
<evidence type="ECO:0000313" key="9">
    <source>
        <dbReference type="Proteomes" id="UP000177798"/>
    </source>
</evidence>
<evidence type="ECO:0000256" key="2">
    <source>
        <dbReference type="ARBA" id="ARBA00004173"/>
    </source>
</evidence>
<dbReference type="GO" id="GO:0007005">
    <property type="term" value="P:mitochondrion organization"/>
    <property type="evidence" value="ECO:0007669"/>
    <property type="project" value="InterPro"/>
</dbReference>
<evidence type="ECO:0000256" key="5">
    <source>
        <dbReference type="SAM" id="MobiDB-lite"/>
    </source>
</evidence>
<dbReference type="Proteomes" id="UP000177798">
    <property type="component" value="Chromosome 6"/>
</dbReference>
<dbReference type="GO" id="GO:0005739">
    <property type="term" value="C:mitochondrion"/>
    <property type="evidence" value="ECO:0007669"/>
    <property type="project" value="UniProtKB-SubCell"/>
</dbReference>
<dbReference type="Pfam" id="PF14881">
    <property type="entry name" value="Tubulin_3"/>
    <property type="match status" value="1"/>
</dbReference>
<dbReference type="EMBL" id="CP017819">
    <property type="protein sequence ID" value="APA10210.1"/>
    <property type="molecule type" value="Genomic_DNA"/>
</dbReference>